<dbReference type="EMBL" id="LMWN01000084">
    <property type="protein sequence ID" value="KUM97365.1"/>
    <property type="molecule type" value="Genomic_DNA"/>
</dbReference>
<evidence type="ECO:0000256" key="2">
    <source>
        <dbReference type="SAM" id="Phobius"/>
    </source>
</evidence>
<feature type="compositionally biased region" description="Low complexity" evidence="1">
    <location>
        <begin position="411"/>
        <end position="444"/>
    </location>
</feature>
<feature type="domain" description="LysM" evidence="3">
    <location>
        <begin position="258"/>
        <end position="314"/>
    </location>
</feature>
<comment type="caution">
    <text evidence="4">The sequence shown here is derived from an EMBL/GenBank/DDBJ whole genome shotgun (WGS) entry which is preliminary data.</text>
</comment>
<feature type="compositionally biased region" description="Low complexity" evidence="1">
    <location>
        <begin position="384"/>
        <end position="403"/>
    </location>
</feature>
<evidence type="ECO:0000256" key="1">
    <source>
        <dbReference type="SAM" id="MobiDB-lite"/>
    </source>
</evidence>
<dbReference type="Proteomes" id="UP000053127">
    <property type="component" value="Unassembled WGS sequence"/>
</dbReference>
<dbReference type="InterPro" id="IPR036779">
    <property type="entry name" value="LysM_dom_sf"/>
</dbReference>
<dbReference type="InterPro" id="IPR052196">
    <property type="entry name" value="Bact_Kbp"/>
</dbReference>
<sequence>MPTTRSRSTAPTGSRTLRILRALASALVLCALVAGLPWLLLAATTAVWDSGVDAFTHLLTRQDTGSAFMLALCLVGWAAWATFMLSLLLEIPAQLRGRSTPSLPGLGVSQRAAAILVGGIMLLFTTGTLASAAPASASVTASASHVPGATAQATVHAPAQQTIPAQQTASADQTQRTYTVRDMRPAESLWSIAEQLYGHGEFYTKIADANEGHTMADGTIFHASAPIQPGWILRLPDEPTNGPTMQTTHTQPADSVATSYTVRTGDNLWDIAENQLGDGSKYTQIFEENRGAPQPGGTTLTDPDEIRPGLKLDIPHASAPAAPAPTHPDHHGSKSPGDSTGHDERSSGHADHDGKADAPAPASNAGTETTEPGQSAKPEHDQRATAPAVPAPSASSAHTAMPTPTAPAPSPSASAQQHEPAPTASSSAPSKTAETTPSPTAEPADGNDGPVIGVREGAGIGMLLAGCLLVTVSVKRLLQRRRRRPGETIAIAAEPTSLEKALDASAEPASVDLLDGALRALARQAEQQGRPLPAIRGARVTARTVELLLTADTDDDALAPFTAADAGRWTLTSRDFLDDETLHNLPAPFPGLVTLGTDLDGNHLLLNLPAVRVLLLDGDDDAVRDTARIIALEAATSTWSDHAEILTIGLGDELPALLPQGRLRVVPHLGAAQSDLGELLLEHHQRDEDEDMPPLPWLLICAAQARESDAHQLAEALATAHNVPVALVLPAKDAIGAFPDAVRLTVGTDTPQHLDVLDSDLITQSLTEEEYREFVDVLHTAQEPARPAEGPWTLVPPVSLDKPETPVAAFAGPTAVPDTPFAALAGAAEARPAGDSVRVLTAVPAQAPDSDGVAEIAPSASYESVTAVTEEESADAVDLHTPEIMVLGPVAVTGIEASGHGFKLALLAALLYFKPGTSSDAVREAMDPRKPWSKPTVQARISELRNRLGHDADSNLYLPRDRSGIYRLSPKVRCDWTTFQQRAERGLAKGPTAGIADLEVALGMVRGRPFADTEPMWAAARIQEMLVRITDVAHTLAAWHRGAPRPDLDAARRAVRIGLDVDDSAELLYQDWMLIEDQAGNRDGVTSAYNTLLAINKGLAVSMEPETERIFDSIMSRSA</sequence>
<feature type="transmembrane region" description="Helical" evidence="2">
    <location>
        <begin position="112"/>
        <end position="133"/>
    </location>
</feature>
<dbReference type="InterPro" id="IPR005158">
    <property type="entry name" value="BTAD"/>
</dbReference>
<keyword evidence="2" id="KW-0472">Membrane</keyword>
<keyword evidence="2" id="KW-0812">Transmembrane</keyword>
<gene>
    <name evidence="4" type="ORF">AQI95_41845</name>
</gene>
<accession>A0A101NQ49</accession>
<organism evidence="4 5">
    <name type="scientific">Streptomyces yokosukanensis</name>
    <dbReference type="NCBI Taxonomy" id="67386"/>
    <lineage>
        <taxon>Bacteria</taxon>
        <taxon>Bacillati</taxon>
        <taxon>Actinomycetota</taxon>
        <taxon>Actinomycetes</taxon>
        <taxon>Kitasatosporales</taxon>
        <taxon>Streptomycetaceae</taxon>
        <taxon>Streptomyces</taxon>
    </lineage>
</organism>
<feature type="region of interest" description="Disordered" evidence="1">
    <location>
        <begin position="155"/>
        <end position="174"/>
    </location>
</feature>
<dbReference type="Pfam" id="PF01476">
    <property type="entry name" value="LysM"/>
    <property type="match status" value="1"/>
</dbReference>
<evidence type="ECO:0000259" key="3">
    <source>
        <dbReference type="PROSITE" id="PS51782"/>
    </source>
</evidence>
<keyword evidence="2" id="KW-1133">Transmembrane helix</keyword>
<feature type="compositionally biased region" description="Basic and acidic residues" evidence="1">
    <location>
        <begin position="340"/>
        <end position="356"/>
    </location>
</feature>
<feature type="compositionally biased region" description="Low complexity" evidence="1">
    <location>
        <begin position="157"/>
        <end position="169"/>
    </location>
</feature>
<feature type="transmembrane region" description="Helical" evidence="2">
    <location>
        <begin position="66"/>
        <end position="91"/>
    </location>
</feature>
<feature type="region of interest" description="Disordered" evidence="1">
    <location>
        <begin position="288"/>
        <end position="452"/>
    </location>
</feature>
<name>A0A101NQ49_9ACTN</name>
<dbReference type="AlphaFoldDB" id="A0A101NQ49"/>
<dbReference type="CDD" id="cd00118">
    <property type="entry name" value="LysM"/>
    <property type="match status" value="1"/>
</dbReference>
<feature type="compositionally biased region" description="Basic and acidic residues" evidence="1">
    <location>
        <begin position="304"/>
        <end position="314"/>
    </location>
</feature>
<evidence type="ECO:0000313" key="4">
    <source>
        <dbReference type="EMBL" id="KUM97365.1"/>
    </source>
</evidence>
<dbReference type="PANTHER" id="PTHR34700">
    <property type="entry name" value="POTASSIUM BINDING PROTEIN KBP"/>
    <property type="match status" value="1"/>
</dbReference>
<reference evidence="4 5" key="1">
    <citation type="submission" date="2015-10" db="EMBL/GenBank/DDBJ databases">
        <title>Draft genome sequence of Streptomyces yokosukanensis DSM 40224, type strain for the species Streptomyces yokosukanensis.</title>
        <authorList>
            <person name="Ruckert C."/>
            <person name="Winkler A."/>
            <person name="Kalinowski J."/>
            <person name="Kampfer P."/>
            <person name="Glaeser S."/>
        </authorList>
    </citation>
    <scope>NUCLEOTIDE SEQUENCE [LARGE SCALE GENOMIC DNA]</scope>
    <source>
        <strain evidence="4 5">DSM 40224</strain>
    </source>
</reference>
<dbReference type="OrthoDB" id="8444614at2"/>
<dbReference type="SMART" id="SM01043">
    <property type="entry name" value="BTAD"/>
    <property type="match status" value="1"/>
</dbReference>
<dbReference type="Gene3D" id="3.10.350.10">
    <property type="entry name" value="LysM domain"/>
    <property type="match status" value="2"/>
</dbReference>
<dbReference type="STRING" id="67386.AQI95_41845"/>
<proteinExistence type="predicted"/>
<protein>
    <recommendedName>
        <fullName evidence="3">LysM domain-containing protein</fullName>
    </recommendedName>
</protein>
<evidence type="ECO:0000313" key="5">
    <source>
        <dbReference type="Proteomes" id="UP000053127"/>
    </source>
</evidence>
<feature type="compositionally biased region" description="Polar residues" evidence="1">
    <location>
        <begin position="364"/>
        <end position="373"/>
    </location>
</feature>
<dbReference type="PANTHER" id="PTHR34700:SF4">
    <property type="entry name" value="PHAGE-LIKE ELEMENT PBSX PROTEIN XKDP"/>
    <property type="match status" value="1"/>
</dbReference>
<dbReference type="RefSeq" id="WP_067136443.1">
    <property type="nucleotide sequence ID" value="NZ_KQ948238.1"/>
</dbReference>
<dbReference type="PROSITE" id="PS51782">
    <property type="entry name" value="LYSM"/>
    <property type="match status" value="1"/>
</dbReference>
<dbReference type="SMART" id="SM00257">
    <property type="entry name" value="LysM"/>
    <property type="match status" value="1"/>
</dbReference>
<dbReference type="InterPro" id="IPR018392">
    <property type="entry name" value="LysM"/>
</dbReference>
<keyword evidence="5" id="KW-1185">Reference proteome</keyword>